<keyword evidence="1" id="KW-0812">Transmembrane</keyword>
<evidence type="ECO:0000313" key="2">
    <source>
        <dbReference type="EMBL" id="HIX36704.1"/>
    </source>
</evidence>
<reference evidence="2" key="1">
    <citation type="journal article" date="2021" name="PeerJ">
        <title>Extensive microbial diversity within the chicken gut microbiome revealed by metagenomics and culture.</title>
        <authorList>
            <person name="Gilroy R."/>
            <person name="Ravi A."/>
            <person name="Getino M."/>
            <person name="Pursley I."/>
            <person name="Horton D.L."/>
            <person name="Alikhan N.F."/>
            <person name="Baker D."/>
            <person name="Gharbi K."/>
            <person name="Hall N."/>
            <person name="Watson M."/>
            <person name="Adriaenssens E.M."/>
            <person name="Foster-Nyarko E."/>
            <person name="Jarju S."/>
            <person name="Secka A."/>
            <person name="Antonio M."/>
            <person name="Oren A."/>
            <person name="Chaudhuri R.R."/>
            <person name="La Ragione R."/>
            <person name="Hildebrand F."/>
            <person name="Pallen M.J."/>
        </authorList>
    </citation>
    <scope>NUCLEOTIDE SEQUENCE</scope>
    <source>
        <strain evidence="2">ChiHjej12B11-1927</strain>
    </source>
</reference>
<accession>A0A9D1VK40</accession>
<dbReference type="EMBL" id="DXFG01000050">
    <property type="protein sequence ID" value="HIX36704.1"/>
    <property type="molecule type" value="Genomic_DNA"/>
</dbReference>
<evidence type="ECO:0000256" key="1">
    <source>
        <dbReference type="SAM" id="Phobius"/>
    </source>
</evidence>
<evidence type="ECO:0000313" key="3">
    <source>
        <dbReference type="Proteomes" id="UP000824230"/>
    </source>
</evidence>
<protein>
    <submittedName>
        <fullName evidence="2">Uncharacterized protein</fullName>
    </submittedName>
</protein>
<keyword evidence="1" id="KW-1133">Transmembrane helix</keyword>
<proteinExistence type="predicted"/>
<reference evidence="2" key="2">
    <citation type="submission" date="2021-04" db="EMBL/GenBank/DDBJ databases">
        <authorList>
            <person name="Gilroy R."/>
        </authorList>
    </citation>
    <scope>NUCLEOTIDE SEQUENCE</scope>
    <source>
        <strain evidence="2">ChiHjej12B11-1927</strain>
    </source>
</reference>
<organism evidence="2 3">
    <name type="scientific">Candidatus Blautia pullistercoris</name>
    <dbReference type="NCBI Taxonomy" id="2838499"/>
    <lineage>
        <taxon>Bacteria</taxon>
        <taxon>Bacillati</taxon>
        <taxon>Bacillota</taxon>
        <taxon>Clostridia</taxon>
        <taxon>Lachnospirales</taxon>
        <taxon>Lachnospiraceae</taxon>
        <taxon>Blautia</taxon>
    </lineage>
</organism>
<dbReference type="AlphaFoldDB" id="A0A9D1VK40"/>
<comment type="caution">
    <text evidence="2">The sequence shown here is derived from an EMBL/GenBank/DDBJ whole genome shotgun (WGS) entry which is preliminary data.</text>
</comment>
<name>A0A9D1VK40_9FIRM</name>
<sequence length="87" mass="10185">MSQQKVDRYKKQKNNREKIQRREKWELRLEKLAIAVVCIAMVGWIGYSAYDLVTREDPDAEQEVVTTEMDVTALNDYLSSLSQTETE</sequence>
<gene>
    <name evidence="2" type="ORF">H9738_02375</name>
</gene>
<keyword evidence="1" id="KW-0472">Membrane</keyword>
<feature type="transmembrane region" description="Helical" evidence="1">
    <location>
        <begin position="32"/>
        <end position="50"/>
    </location>
</feature>
<dbReference type="Proteomes" id="UP000824230">
    <property type="component" value="Unassembled WGS sequence"/>
</dbReference>